<feature type="domain" description="Streptomyces killer toxin-like beta/gamma crystallin" evidence="2">
    <location>
        <begin position="57"/>
        <end position="115"/>
    </location>
</feature>
<dbReference type="InterPro" id="IPR015791">
    <property type="entry name" value="Antimic/Inh_G_crystallin-like"/>
</dbReference>
<feature type="signal peptide" evidence="1">
    <location>
        <begin position="1"/>
        <end position="32"/>
    </location>
</feature>
<gene>
    <name evidence="3" type="ORF">F8144_35805</name>
</gene>
<dbReference type="InterPro" id="IPR011024">
    <property type="entry name" value="G_crystallin-like"/>
</dbReference>
<dbReference type="Proteomes" id="UP000442990">
    <property type="component" value="Unassembled WGS sequence"/>
</dbReference>
<accession>A0A7J5D5I9</accession>
<keyword evidence="1" id="KW-0732">Signal</keyword>
<dbReference type="RefSeq" id="WP_151473581.1">
    <property type="nucleotide sequence ID" value="NZ_WBKG01000041.1"/>
</dbReference>
<evidence type="ECO:0000256" key="1">
    <source>
        <dbReference type="SAM" id="SignalP"/>
    </source>
</evidence>
<dbReference type="Gene3D" id="2.60.20.30">
    <property type="match status" value="1"/>
</dbReference>
<dbReference type="InterPro" id="IPR015161">
    <property type="entry name" value="Sklp_toxin_b/g_crystallin"/>
</dbReference>
<sequence length="116" mass="12636">MSRTKRMVRSSAMAIAAAAALTVAVPVGSAYAIDEVPCQGRTDLLKVEGHSWGGSLEICYANAGRDEYPGGIWVDRISTGNNDITYYDVNGATVHINRWTVFQPRNAVHVNAIQIW</sequence>
<comment type="caution">
    <text evidence="3">The sequence shown here is derived from an EMBL/GenBank/DDBJ whole genome shotgun (WGS) entry which is preliminary data.</text>
</comment>
<keyword evidence="4" id="KW-1185">Reference proteome</keyword>
<dbReference type="Pfam" id="PF09076">
    <property type="entry name" value="Crystall_2"/>
    <property type="match status" value="1"/>
</dbReference>
<evidence type="ECO:0000313" key="3">
    <source>
        <dbReference type="EMBL" id="KAB1979573.1"/>
    </source>
</evidence>
<protein>
    <submittedName>
        <fullName evidence="3">Oxidoreductase</fullName>
    </submittedName>
</protein>
<evidence type="ECO:0000313" key="4">
    <source>
        <dbReference type="Proteomes" id="UP000442990"/>
    </source>
</evidence>
<organism evidence="3 4">
    <name type="scientific">Streptomyces triticiradicis</name>
    <dbReference type="NCBI Taxonomy" id="2651189"/>
    <lineage>
        <taxon>Bacteria</taxon>
        <taxon>Bacillati</taxon>
        <taxon>Actinomycetota</taxon>
        <taxon>Actinomycetes</taxon>
        <taxon>Kitasatosporales</taxon>
        <taxon>Streptomycetaceae</taxon>
        <taxon>Streptomyces</taxon>
    </lineage>
</organism>
<reference evidence="3 4" key="1">
    <citation type="submission" date="2019-09" db="EMBL/GenBank/DDBJ databases">
        <title>Isolation and identification of active actinomycetes.</title>
        <authorList>
            <person name="Yu Z."/>
            <person name="Han C."/>
            <person name="Yu B."/>
        </authorList>
    </citation>
    <scope>NUCLEOTIDE SEQUENCE [LARGE SCALE GENOMIC DNA]</scope>
    <source>
        <strain evidence="3 4">NEAU-H2</strain>
    </source>
</reference>
<feature type="chain" id="PRO_5029821623" evidence="1">
    <location>
        <begin position="33"/>
        <end position="116"/>
    </location>
</feature>
<proteinExistence type="predicted"/>
<dbReference type="AlphaFoldDB" id="A0A7J5D5I9"/>
<evidence type="ECO:0000259" key="2">
    <source>
        <dbReference type="Pfam" id="PF09076"/>
    </source>
</evidence>
<name>A0A7J5D5I9_9ACTN</name>
<dbReference type="SUPFAM" id="SSF49695">
    <property type="entry name" value="gamma-Crystallin-like"/>
    <property type="match status" value="1"/>
</dbReference>
<dbReference type="EMBL" id="WBKG01000041">
    <property type="protein sequence ID" value="KAB1979573.1"/>
    <property type="molecule type" value="Genomic_DNA"/>
</dbReference>